<accession>A0A2H3DWM5</accession>
<proteinExistence type="predicted"/>
<dbReference type="AlphaFoldDB" id="A0A2H3DWM5"/>
<name>A0A2H3DWM5_ARMGA</name>
<keyword evidence="2" id="KW-1185">Reference proteome</keyword>
<evidence type="ECO:0000313" key="1">
    <source>
        <dbReference type="EMBL" id="PBK98460.1"/>
    </source>
</evidence>
<organism evidence="1 2">
    <name type="scientific">Armillaria gallica</name>
    <name type="common">Bulbous honey fungus</name>
    <name type="synonym">Armillaria bulbosa</name>
    <dbReference type="NCBI Taxonomy" id="47427"/>
    <lineage>
        <taxon>Eukaryota</taxon>
        <taxon>Fungi</taxon>
        <taxon>Dikarya</taxon>
        <taxon>Basidiomycota</taxon>
        <taxon>Agaricomycotina</taxon>
        <taxon>Agaricomycetes</taxon>
        <taxon>Agaricomycetidae</taxon>
        <taxon>Agaricales</taxon>
        <taxon>Marasmiineae</taxon>
        <taxon>Physalacriaceae</taxon>
        <taxon>Armillaria</taxon>
    </lineage>
</organism>
<evidence type="ECO:0000313" key="2">
    <source>
        <dbReference type="Proteomes" id="UP000217790"/>
    </source>
</evidence>
<gene>
    <name evidence="1" type="ORF">ARMGADRAFT_577241</name>
</gene>
<dbReference type="Proteomes" id="UP000217790">
    <property type="component" value="Unassembled WGS sequence"/>
</dbReference>
<dbReference type="EMBL" id="KZ293648">
    <property type="protein sequence ID" value="PBK98460.1"/>
    <property type="molecule type" value="Genomic_DNA"/>
</dbReference>
<dbReference type="InParanoid" id="A0A2H3DWM5"/>
<reference evidence="2" key="1">
    <citation type="journal article" date="2017" name="Nat. Ecol. Evol.">
        <title>Genome expansion and lineage-specific genetic innovations in the forest pathogenic fungi Armillaria.</title>
        <authorList>
            <person name="Sipos G."/>
            <person name="Prasanna A.N."/>
            <person name="Walter M.C."/>
            <person name="O'Connor E."/>
            <person name="Balint B."/>
            <person name="Krizsan K."/>
            <person name="Kiss B."/>
            <person name="Hess J."/>
            <person name="Varga T."/>
            <person name="Slot J."/>
            <person name="Riley R."/>
            <person name="Boka B."/>
            <person name="Rigling D."/>
            <person name="Barry K."/>
            <person name="Lee J."/>
            <person name="Mihaltcheva S."/>
            <person name="LaButti K."/>
            <person name="Lipzen A."/>
            <person name="Waldron R."/>
            <person name="Moloney N.M."/>
            <person name="Sperisen C."/>
            <person name="Kredics L."/>
            <person name="Vagvoelgyi C."/>
            <person name="Patrignani A."/>
            <person name="Fitzpatrick D."/>
            <person name="Nagy I."/>
            <person name="Doyle S."/>
            <person name="Anderson J.B."/>
            <person name="Grigoriev I.V."/>
            <person name="Gueldener U."/>
            <person name="Muensterkoetter M."/>
            <person name="Nagy L.G."/>
        </authorList>
    </citation>
    <scope>NUCLEOTIDE SEQUENCE [LARGE SCALE GENOMIC DNA]</scope>
    <source>
        <strain evidence="2">Ar21-2</strain>
    </source>
</reference>
<protein>
    <submittedName>
        <fullName evidence="1">Uncharacterized protein</fullName>
    </submittedName>
</protein>
<sequence length="66" mass="7470">MSRIAMVRKQMCFVTTVKVLGTRNARDLCSHRHLPSFNFQSNGNCCTAHHSSMSHISILYTSERGN</sequence>